<reference evidence="1 2" key="1">
    <citation type="journal article" date="2021" name="Elife">
        <title>Chloroplast acquisition without the gene transfer in kleptoplastic sea slugs, Plakobranchus ocellatus.</title>
        <authorList>
            <person name="Maeda T."/>
            <person name="Takahashi S."/>
            <person name="Yoshida T."/>
            <person name="Shimamura S."/>
            <person name="Takaki Y."/>
            <person name="Nagai Y."/>
            <person name="Toyoda A."/>
            <person name="Suzuki Y."/>
            <person name="Arimoto A."/>
            <person name="Ishii H."/>
            <person name="Satoh N."/>
            <person name="Nishiyama T."/>
            <person name="Hasebe M."/>
            <person name="Maruyama T."/>
            <person name="Minagawa J."/>
            <person name="Obokata J."/>
            <person name="Shigenobu S."/>
        </authorList>
    </citation>
    <scope>NUCLEOTIDE SEQUENCE [LARGE SCALE GENOMIC DNA]</scope>
</reference>
<dbReference type="Proteomes" id="UP000735302">
    <property type="component" value="Unassembled WGS sequence"/>
</dbReference>
<dbReference type="AlphaFoldDB" id="A0AAV4BL35"/>
<sequence>MSRNVAIALSFLTWSFDFSSTIRSPLPSLVTSMVPSPRIDLNSLRILKGDLSVTFADFFELITIHFLNGDHFAKGDMLISVGRSSAFLLLATETAPRAASVQAPGLPAHHRSQIRGHIARISSAVPGLPWSYTPSRGCGTSIGVDPCPIQRKLTSGLGSVGQEKEMAKEACW</sequence>
<keyword evidence="2" id="KW-1185">Reference proteome</keyword>
<proteinExistence type="predicted"/>
<dbReference type="EMBL" id="BLXT01005065">
    <property type="protein sequence ID" value="GFO19528.1"/>
    <property type="molecule type" value="Genomic_DNA"/>
</dbReference>
<comment type="caution">
    <text evidence="1">The sequence shown here is derived from an EMBL/GenBank/DDBJ whole genome shotgun (WGS) entry which is preliminary data.</text>
</comment>
<protein>
    <submittedName>
        <fullName evidence="1">Uncharacterized protein</fullName>
    </submittedName>
</protein>
<organism evidence="1 2">
    <name type="scientific">Plakobranchus ocellatus</name>
    <dbReference type="NCBI Taxonomy" id="259542"/>
    <lineage>
        <taxon>Eukaryota</taxon>
        <taxon>Metazoa</taxon>
        <taxon>Spiralia</taxon>
        <taxon>Lophotrochozoa</taxon>
        <taxon>Mollusca</taxon>
        <taxon>Gastropoda</taxon>
        <taxon>Heterobranchia</taxon>
        <taxon>Euthyneura</taxon>
        <taxon>Panpulmonata</taxon>
        <taxon>Sacoglossa</taxon>
        <taxon>Placobranchoidea</taxon>
        <taxon>Plakobranchidae</taxon>
        <taxon>Plakobranchus</taxon>
    </lineage>
</organism>
<evidence type="ECO:0000313" key="1">
    <source>
        <dbReference type="EMBL" id="GFO19528.1"/>
    </source>
</evidence>
<accession>A0AAV4BL35</accession>
<gene>
    <name evidence="1" type="ORF">PoB_004603300</name>
</gene>
<evidence type="ECO:0000313" key="2">
    <source>
        <dbReference type="Proteomes" id="UP000735302"/>
    </source>
</evidence>
<name>A0AAV4BL35_9GAST</name>